<keyword evidence="3" id="KW-1185">Reference proteome</keyword>
<keyword evidence="1" id="KW-0732">Signal</keyword>
<dbReference type="InterPro" id="IPR009291">
    <property type="entry name" value="Vps62"/>
</dbReference>
<dbReference type="PANTHER" id="PTHR48152">
    <property type="entry name" value="F1C9.34 PROTEIN"/>
    <property type="match status" value="1"/>
</dbReference>
<feature type="signal peptide" evidence="1">
    <location>
        <begin position="1"/>
        <end position="21"/>
    </location>
</feature>
<comment type="caution">
    <text evidence="2">The sequence shown here is derived from an EMBL/GenBank/DDBJ whole genome shotgun (WGS) entry which is preliminary data.</text>
</comment>
<reference evidence="2 3" key="1">
    <citation type="journal article" date="2020" name="Nat. Food">
        <title>A phased Vanilla planifolia genome enables genetic improvement of flavour and production.</title>
        <authorList>
            <person name="Hasing T."/>
            <person name="Tang H."/>
            <person name="Brym M."/>
            <person name="Khazi F."/>
            <person name="Huang T."/>
            <person name="Chambers A.H."/>
        </authorList>
    </citation>
    <scope>NUCLEOTIDE SEQUENCE [LARGE SCALE GENOMIC DNA]</scope>
    <source>
        <tissue evidence="2">Leaf</tissue>
    </source>
</reference>
<evidence type="ECO:0000256" key="1">
    <source>
        <dbReference type="SAM" id="SignalP"/>
    </source>
</evidence>
<organism evidence="2 3">
    <name type="scientific">Vanilla planifolia</name>
    <name type="common">Vanilla</name>
    <dbReference type="NCBI Taxonomy" id="51239"/>
    <lineage>
        <taxon>Eukaryota</taxon>
        <taxon>Viridiplantae</taxon>
        <taxon>Streptophyta</taxon>
        <taxon>Embryophyta</taxon>
        <taxon>Tracheophyta</taxon>
        <taxon>Spermatophyta</taxon>
        <taxon>Magnoliopsida</taxon>
        <taxon>Liliopsida</taxon>
        <taxon>Asparagales</taxon>
        <taxon>Orchidaceae</taxon>
        <taxon>Vanilloideae</taxon>
        <taxon>Vanilleae</taxon>
        <taxon>Vanilla</taxon>
    </lineage>
</organism>
<dbReference type="Proteomes" id="UP000636800">
    <property type="component" value="Chromosome 1"/>
</dbReference>
<protein>
    <submittedName>
        <fullName evidence="2">Uncharacterized protein</fullName>
    </submittedName>
</protein>
<name>A0A835RUA6_VANPL</name>
<sequence length="230" mass="25571">MASSNILSITLLLCFFRLSGADNTRDNKEGFEITPAKAWTPWKKEPPVGGAMPNLDQIRNLLQKYSPLVYFHPDEQYLPSSVSWFFNNGALLYSVAKPNSPTTVDPTGRALPQGGTNDGVYWLDLPSNEPGKEKVKAGELSTAEAYVHVKPALGGTATDIVYWLFYPFNGPGRVKVESYNITLGHIGEHVGDWEHLTLRISNVDGELMSMYFSQHSSGEWVEAMDLLLLY</sequence>
<accession>A0A835RUA6</accession>
<proteinExistence type="predicted"/>
<evidence type="ECO:0000313" key="2">
    <source>
        <dbReference type="EMBL" id="KAG0496918.1"/>
    </source>
</evidence>
<dbReference type="AlphaFoldDB" id="A0A835RUA6"/>
<feature type="chain" id="PRO_5032745457" evidence="1">
    <location>
        <begin position="22"/>
        <end position="230"/>
    </location>
</feature>
<dbReference type="Pfam" id="PF06101">
    <property type="entry name" value="Vps62"/>
    <property type="match status" value="1"/>
</dbReference>
<dbReference type="EMBL" id="JADCNL010000001">
    <property type="protein sequence ID" value="KAG0496918.1"/>
    <property type="molecule type" value="Genomic_DNA"/>
</dbReference>
<gene>
    <name evidence="2" type="ORF">HPP92_001609</name>
</gene>
<dbReference type="OrthoDB" id="16262at2759"/>
<dbReference type="PANTHER" id="PTHR48152:SF3">
    <property type="entry name" value="DUF946 FAMILY PROTEIN (DUF946)"/>
    <property type="match status" value="1"/>
</dbReference>
<evidence type="ECO:0000313" key="3">
    <source>
        <dbReference type="Proteomes" id="UP000636800"/>
    </source>
</evidence>